<keyword evidence="9" id="KW-0648">Protein biosynthesis</keyword>
<evidence type="ECO:0000256" key="11">
    <source>
        <dbReference type="ARBA" id="ARBA00039158"/>
    </source>
</evidence>
<gene>
    <name evidence="20" type="ORF">COY93_02685</name>
</gene>
<dbReference type="Pfam" id="PF00587">
    <property type="entry name" value="tRNA-synt_2b"/>
    <property type="match status" value="1"/>
</dbReference>
<feature type="binding site" evidence="16">
    <location>
        <begin position="362"/>
        <end position="365"/>
    </location>
    <ligand>
        <name>ATP</name>
        <dbReference type="ChEBI" id="CHEBI:30616"/>
    </ligand>
</feature>
<dbReference type="Gene3D" id="3.30.930.10">
    <property type="entry name" value="Bira Bifunctional Protein, Domain 2"/>
    <property type="match status" value="1"/>
</dbReference>
<dbReference type="GO" id="GO:0005737">
    <property type="term" value="C:cytoplasm"/>
    <property type="evidence" value="ECO:0007669"/>
    <property type="project" value="UniProtKB-SubCell"/>
</dbReference>
<name>A0A2M7Q9V7_9BACT</name>
<dbReference type="PRINTS" id="PR00981">
    <property type="entry name" value="TRNASYNTHSER"/>
</dbReference>
<evidence type="ECO:0000313" key="20">
    <source>
        <dbReference type="EMBL" id="PIY62583.1"/>
    </source>
</evidence>
<dbReference type="SUPFAM" id="SSF46589">
    <property type="entry name" value="tRNA-binding arm"/>
    <property type="match status" value="1"/>
</dbReference>
<dbReference type="Pfam" id="PF02403">
    <property type="entry name" value="Seryl_tRNA_N"/>
    <property type="match status" value="1"/>
</dbReference>
<dbReference type="InterPro" id="IPR010978">
    <property type="entry name" value="tRNA-bd_arm"/>
</dbReference>
<evidence type="ECO:0000259" key="19">
    <source>
        <dbReference type="PROSITE" id="PS50862"/>
    </source>
</evidence>
<reference evidence="21" key="1">
    <citation type="submission" date="2017-09" db="EMBL/GenBank/DDBJ databases">
        <title>Depth-based differentiation of microbial function through sediment-hosted aquifers and enrichment of novel symbionts in the deep terrestrial subsurface.</title>
        <authorList>
            <person name="Probst A.J."/>
            <person name="Ladd B."/>
            <person name="Jarett J.K."/>
            <person name="Geller-Mcgrath D.E."/>
            <person name="Sieber C.M.K."/>
            <person name="Emerson J.B."/>
            <person name="Anantharaman K."/>
            <person name="Thomas B.C."/>
            <person name="Malmstrom R."/>
            <person name="Stieglmeier M."/>
            <person name="Klingl A."/>
            <person name="Woyke T."/>
            <person name="Ryan C.M."/>
            <person name="Banfield J.F."/>
        </authorList>
    </citation>
    <scope>NUCLEOTIDE SEQUENCE [LARGE SCALE GENOMIC DNA]</scope>
</reference>
<dbReference type="InterPro" id="IPR002314">
    <property type="entry name" value="aa-tRNA-synt_IIb"/>
</dbReference>
<feature type="site" description="Important for serine binding" evidence="15">
    <location>
        <position position="397"/>
    </location>
</feature>
<dbReference type="GO" id="GO:0006434">
    <property type="term" value="P:seryl-tRNA aminoacylation"/>
    <property type="evidence" value="ECO:0007669"/>
    <property type="project" value="UniProtKB-UniRule"/>
</dbReference>
<sequence length="436" mass="49907">MLDINYVRENQPKVRAAIKHKNADVDLDRLLILDEKRRQLMADIERRRGEQNRAGEDIARETDPREKQAAIDKMREFKDGLKEAEELLEPVQQEFNSLLLDLPNVPLDDVPVGADESDNEVLRSWGEPKKFDFEIKDHTELGETAGLLNFQRAAEVAGSRFVYVLGDLARMQYALMQYALNLLTDRDEIGRIVSEAGLDLPDTPFVPVVPPLMIRPEVLGRMARLEPRDERYHMESDDLYLIGSAEHTLGPLHMDQLLKEADLPLRYVACTAAFRREAGSYGRDTRGIIRQHQFDKIEMETFCLPERSREEQDLLVAVQERFLRDLEIPYRVMNVCTGDMGKPDARQIDMECWMPGQGKYRETHSADLMTDYQSRRLSTRVKRNDGSVQYVHMNDATALAMGRTLVAIMENGQRADGKINVPKVLIPLMKGLETIG</sequence>
<proteinExistence type="inferred from homology"/>
<feature type="coiled-coil region" evidence="17">
    <location>
        <begin position="67"/>
        <end position="94"/>
    </location>
</feature>
<evidence type="ECO:0000256" key="17">
    <source>
        <dbReference type="SAM" id="Coils"/>
    </source>
</evidence>
<keyword evidence="17" id="KW-0175">Coiled coil</keyword>
<feature type="domain" description="Aminoacyl-transfer RNA synthetases class-II family profile" evidence="19">
    <location>
        <begin position="191"/>
        <end position="422"/>
    </location>
</feature>
<evidence type="ECO:0000256" key="15">
    <source>
        <dbReference type="PIRSR" id="PIRSR001529-1"/>
    </source>
</evidence>
<dbReference type="PANTHER" id="PTHR43697:SF1">
    <property type="entry name" value="SERINE--TRNA LIGASE"/>
    <property type="match status" value="1"/>
</dbReference>
<evidence type="ECO:0000256" key="9">
    <source>
        <dbReference type="ARBA" id="ARBA00022917"/>
    </source>
</evidence>
<evidence type="ECO:0000256" key="5">
    <source>
        <dbReference type="ARBA" id="ARBA00022490"/>
    </source>
</evidence>
<comment type="subcellular location">
    <subcellularLocation>
        <location evidence="1">Cytoplasm</location>
    </subcellularLocation>
</comment>
<dbReference type="InterPro" id="IPR045864">
    <property type="entry name" value="aa-tRNA-synth_II/BPL/LPL"/>
</dbReference>
<evidence type="ECO:0000256" key="3">
    <source>
        <dbReference type="ARBA" id="ARBA00010728"/>
    </source>
</evidence>
<dbReference type="InterPro" id="IPR006195">
    <property type="entry name" value="aa-tRNA-synth_II"/>
</dbReference>
<keyword evidence="8 16" id="KW-0067">ATP-binding</keyword>
<comment type="caution">
    <text evidence="20">The sequence shown here is derived from an EMBL/GenBank/DDBJ whole genome shotgun (WGS) entry which is preliminary data.</text>
</comment>
<feature type="region of interest" description="Disordered" evidence="18">
    <location>
        <begin position="46"/>
        <end position="65"/>
    </location>
</feature>
<dbReference type="GO" id="GO:0005524">
    <property type="term" value="F:ATP binding"/>
    <property type="evidence" value="ECO:0007669"/>
    <property type="project" value="UniProtKB-KW"/>
</dbReference>
<comment type="similarity">
    <text evidence="3">Belongs to the class-II aminoacyl-tRNA synthetase family. Type-1 seryl-tRNA synthetase subfamily.</text>
</comment>
<evidence type="ECO:0000256" key="4">
    <source>
        <dbReference type="ARBA" id="ARBA00012840"/>
    </source>
</evidence>
<evidence type="ECO:0000256" key="7">
    <source>
        <dbReference type="ARBA" id="ARBA00022741"/>
    </source>
</evidence>
<dbReference type="NCBIfam" id="TIGR00414">
    <property type="entry name" value="serS"/>
    <property type="match status" value="1"/>
</dbReference>
<evidence type="ECO:0000256" key="10">
    <source>
        <dbReference type="ARBA" id="ARBA00023146"/>
    </source>
</evidence>
<keyword evidence="5" id="KW-0963">Cytoplasm</keyword>
<dbReference type="Proteomes" id="UP000230973">
    <property type="component" value="Unassembled WGS sequence"/>
</dbReference>
<dbReference type="PIRSF" id="PIRSF001529">
    <property type="entry name" value="Ser-tRNA-synth_IIa"/>
    <property type="match status" value="1"/>
</dbReference>
<feature type="binding site" evidence="15">
    <location>
        <position position="275"/>
    </location>
    <ligand>
        <name>L-serine</name>
        <dbReference type="ChEBI" id="CHEBI:33384"/>
    </ligand>
</feature>
<evidence type="ECO:0000256" key="12">
    <source>
        <dbReference type="ARBA" id="ARBA00047929"/>
    </source>
</evidence>
<evidence type="ECO:0000256" key="18">
    <source>
        <dbReference type="SAM" id="MobiDB-lite"/>
    </source>
</evidence>
<comment type="catalytic activity">
    <reaction evidence="13">
        <text>tRNA(Ser) + L-serine + ATP = L-seryl-tRNA(Ser) + AMP + diphosphate + H(+)</text>
        <dbReference type="Rhea" id="RHEA:12292"/>
        <dbReference type="Rhea" id="RHEA-COMP:9669"/>
        <dbReference type="Rhea" id="RHEA-COMP:9703"/>
        <dbReference type="ChEBI" id="CHEBI:15378"/>
        <dbReference type="ChEBI" id="CHEBI:30616"/>
        <dbReference type="ChEBI" id="CHEBI:33019"/>
        <dbReference type="ChEBI" id="CHEBI:33384"/>
        <dbReference type="ChEBI" id="CHEBI:78442"/>
        <dbReference type="ChEBI" id="CHEBI:78533"/>
        <dbReference type="ChEBI" id="CHEBI:456215"/>
        <dbReference type="EC" id="6.1.1.11"/>
    </reaction>
</comment>
<accession>A0A2M7Q9V7</accession>
<keyword evidence="10" id="KW-0030">Aminoacyl-tRNA synthetase</keyword>
<evidence type="ECO:0000256" key="16">
    <source>
        <dbReference type="PIRSR" id="PIRSR001529-2"/>
    </source>
</evidence>
<keyword evidence="6 20" id="KW-0436">Ligase</keyword>
<evidence type="ECO:0000256" key="2">
    <source>
        <dbReference type="ARBA" id="ARBA00005045"/>
    </source>
</evidence>
<evidence type="ECO:0000256" key="13">
    <source>
        <dbReference type="ARBA" id="ARBA00048823"/>
    </source>
</evidence>
<comment type="catalytic activity">
    <reaction evidence="12">
        <text>tRNA(Sec) + L-serine + ATP = L-seryl-tRNA(Sec) + AMP + diphosphate + H(+)</text>
        <dbReference type="Rhea" id="RHEA:42580"/>
        <dbReference type="Rhea" id="RHEA-COMP:9742"/>
        <dbReference type="Rhea" id="RHEA-COMP:10128"/>
        <dbReference type="ChEBI" id="CHEBI:15378"/>
        <dbReference type="ChEBI" id="CHEBI:30616"/>
        <dbReference type="ChEBI" id="CHEBI:33019"/>
        <dbReference type="ChEBI" id="CHEBI:33384"/>
        <dbReference type="ChEBI" id="CHEBI:78442"/>
        <dbReference type="ChEBI" id="CHEBI:78533"/>
        <dbReference type="ChEBI" id="CHEBI:456215"/>
        <dbReference type="EC" id="6.1.1.11"/>
    </reaction>
</comment>
<dbReference type="InterPro" id="IPR015866">
    <property type="entry name" value="Ser-tRNA-synth_1_N"/>
</dbReference>
<dbReference type="PROSITE" id="PS50862">
    <property type="entry name" value="AA_TRNA_LIGASE_II"/>
    <property type="match status" value="1"/>
</dbReference>
<dbReference type="Gene3D" id="1.10.287.40">
    <property type="entry name" value="Serine-tRNA synthetase, tRNA binding domain"/>
    <property type="match status" value="1"/>
</dbReference>
<feature type="binding site" evidence="15">
    <location>
        <position position="298"/>
    </location>
    <ligand>
        <name>L-serine</name>
        <dbReference type="ChEBI" id="CHEBI:33384"/>
    </ligand>
</feature>
<dbReference type="EC" id="6.1.1.11" evidence="4 14"/>
<evidence type="ECO:0000256" key="6">
    <source>
        <dbReference type="ARBA" id="ARBA00022598"/>
    </source>
</evidence>
<evidence type="ECO:0000256" key="1">
    <source>
        <dbReference type="ARBA" id="ARBA00004496"/>
    </source>
</evidence>
<evidence type="ECO:0000313" key="21">
    <source>
        <dbReference type="Proteomes" id="UP000230973"/>
    </source>
</evidence>
<organism evidence="20 21">
    <name type="scientific">Candidatus Uhrbacteria bacterium CG_4_10_14_0_8_um_filter_58_22</name>
    <dbReference type="NCBI Taxonomy" id="1975029"/>
    <lineage>
        <taxon>Bacteria</taxon>
        <taxon>Candidatus Uhriibacteriota</taxon>
    </lineage>
</organism>
<keyword evidence="7" id="KW-0547">Nucleotide-binding</keyword>
<comment type="pathway">
    <text evidence="2">Aminoacyl-tRNA biosynthesis; selenocysteinyl-tRNA(Sec) biosynthesis; L-seryl-tRNA(Sec) from L-serine and tRNA(Sec): step 1/1.</text>
</comment>
<protein>
    <recommendedName>
        <fullName evidence="11 14">Serine--tRNA ligase</fullName>
        <ecNumber evidence="4 14">6.1.1.11</ecNumber>
    </recommendedName>
</protein>
<dbReference type="SUPFAM" id="SSF55681">
    <property type="entry name" value="Class II aaRS and biotin synthetases"/>
    <property type="match status" value="1"/>
</dbReference>
<evidence type="ECO:0000256" key="14">
    <source>
        <dbReference type="NCBIfam" id="TIGR00414"/>
    </source>
</evidence>
<dbReference type="InterPro" id="IPR002317">
    <property type="entry name" value="Ser-tRNA-ligase_type_1"/>
</dbReference>
<dbReference type="AlphaFoldDB" id="A0A2M7Q9V7"/>
<feature type="binding site" evidence="16">
    <location>
        <begin position="275"/>
        <end position="277"/>
    </location>
    <ligand>
        <name>ATP</name>
        <dbReference type="ChEBI" id="CHEBI:30616"/>
    </ligand>
</feature>
<evidence type="ECO:0000256" key="8">
    <source>
        <dbReference type="ARBA" id="ARBA00022840"/>
    </source>
</evidence>
<dbReference type="PANTHER" id="PTHR43697">
    <property type="entry name" value="SERYL-TRNA SYNTHETASE"/>
    <property type="match status" value="1"/>
</dbReference>
<dbReference type="EMBL" id="PFLC01000034">
    <property type="protein sequence ID" value="PIY62583.1"/>
    <property type="molecule type" value="Genomic_DNA"/>
</dbReference>
<dbReference type="InterPro" id="IPR042103">
    <property type="entry name" value="SerRS_1_N_sf"/>
</dbReference>
<dbReference type="GO" id="GO:0004828">
    <property type="term" value="F:serine-tRNA ligase activity"/>
    <property type="evidence" value="ECO:0007669"/>
    <property type="project" value="UniProtKB-UniRule"/>
</dbReference>